<feature type="transmembrane region" description="Helical" evidence="5">
    <location>
        <begin position="146"/>
        <end position="166"/>
    </location>
</feature>
<evidence type="ECO:0000256" key="1">
    <source>
        <dbReference type="ARBA" id="ARBA00004141"/>
    </source>
</evidence>
<feature type="domain" description="Sodium/calcium exchanger membrane region" evidence="6">
    <location>
        <begin position="26"/>
        <end position="166"/>
    </location>
</feature>
<dbReference type="InterPro" id="IPR004481">
    <property type="entry name" value="K/Na/Ca-exchanger"/>
</dbReference>
<sequence length="169" mass="17629">MWIVRAARRAGDSGGEALQSLPVPKALGWIVLGLIVLALGSRVLVENAVVVARGLGVSEAIIGLTIIAAGTSMPELATSAVGAWRGQSDIAMGNVIGSNIFNLLFVMGLAACIHPITGVAVRGVDSVFFVLTAAWLWWAAWTGRTVGRGEGAGCLVIYAAYLLLMWPRS</sequence>
<comment type="caution">
    <text evidence="7">The sequence shown here is derived from an EMBL/GenBank/DDBJ whole genome shotgun (WGS) entry which is preliminary data.</text>
</comment>
<feature type="transmembrane region" description="Helical" evidence="5">
    <location>
        <begin position="26"/>
        <end position="45"/>
    </location>
</feature>
<dbReference type="RefSeq" id="WP_221285108.1">
    <property type="nucleotide sequence ID" value="NZ_JACHFD010000008.1"/>
</dbReference>
<name>A0A840V0C4_9BACT</name>
<proteinExistence type="predicted"/>
<dbReference type="PANTHER" id="PTHR10846">
    <property type="entry name" value="SODIUM/POTASSIUM/CALCIUM EXCHANGER"/>
    <property type="match status" value="1"/>
</dbReference>
<dbReference type="GO" id="GO:0005886">
    <property type="term" value="C:plasma membrane"/>
    <property type="evidence" value="ECO:0007669"/>
    <property type="project" value="TreeGrafter"/>
</dbReference>
<evidence type="ECO:0000259" key="6">
    <source>
        <dbReference type="Pfam" id="PF01699"/>
    </source>
</evidence>
<keyword evidence="3 5" id="KW-1133">Transmembrane helix</keyword>
<evidence type="ECO:0000256" key="2">
    <source>
        <dbReference type="ARBA" id="ARBA00022692"/>
    </source>
</evidence>
<keyword evidence="2 5" id="KW-0812">Transmembrane</keyword>
<protein>
    <submittedName>
        <fullName evidence="7">Ca2+/Na+ antiporter</fullName>
    </submittedName>
</protein>
<gene>
    <name evidence="7" type="ORF">HNR46_002056</name>
</gene>
<dbReference type="InterPro" id="IPR004837">
    <property type="entry name" value="NaCa_Exmemb"/>
</dbReference>
<dbReference type="Gene3D" id="1.20.1420.30">
    <property type="entry name" value="NCX, central ion-binding region"/>
    <property type="match status" value="1"/>
</dbReference>
<organism evidence="7 8">
    <name type="scientific">Haloferula luteola</name>
    <dbReference type="NCBI Taxonomy" id="595692"/>
    <lineage>
        <taxon>Bacteria</taxon>
        <taxon>Pseudomonadati</taxon>
        <taxon>Verrucomicrobiota</taxon>
        <taxon>Verrucomicrobiia</taxon>
        <taxon>Verrucomicrobiales</taxon>
        <taxon>Verrucomicrobiaceae</taxon>
        <taxon>Haloferula</taxon>
    </lineage>
</organism>
<feature type="transmembrane region" description="Helical" evidence="5">
    <location>
        <begin position="119"/>
        <end position="140"/>
    </location>
</feature>
<evidence type="ECO:0000256" key="4">
    <source>
        <dbReference type="ARBA" id="ARBA00023136"/>
    </source>
</evidence>
<dbReference type="GO" id="GO:0008273">
    <property type="term" value="F:calcium, potassium:sodium antiporter activity"/>
    <property type="evidence" value="ECO:0007669"/>
    <property type="project" value="TreeGrafter"/>
</dbReference>
<dbReference type="GO" id="GO:0006874">
    <property type="term" value="P:intracellular calcium ion homeostasis"/>
    <property type="evidence" value="ECO:0007669"/>
    <property type="project" value="TreeGrafter"/>
</dbReference>
<dbReference type="Pfam" id="PF01699">
    <property type="entry name" value="Na_Ca_ex"/>
    <property type="match status" value="1"/>
</dbReference>
<evidence type="ECO:0000313" key="7">
    <source>
        <dbReference type="EMBL" id="MBB5351817.1"/>
    </source>
</evidence>
<feature type="transmembrane region" description="Helical" evidence="5">
    <location>
        <begin position="90"/>
        <end position="112"/>
    </location>
</feature>
<dbReference type="EMBL" id="JACHFD010000008">
    <property type="protein sequence ID" value="MBB5351817.1"/>
    <property type="molecule type" value="Genomic_DNA"/>
</dbReference>
<dbReference type="InterPro" id="IPR044880">
    <property type="entry name" value="NCX_ion-bd_dom_sf"/>
</dbReference>
<evidence type="ECO:0000313" key="8">
    <source>
        <dbReference type="Proteomes" id="UP000557717"/>
    </source>
</evidence>
<dbReference type="PANTHER" id="PTHR10846:SF8">
    <property type="entry name" value="INNER MEMBRANE PROTEIN YRBG"/>
    <property type="match status" value="1"/>
</dbReference>
<reference evidence="7 8" key="1">
    <citation type="submission" date="2020-08" db="EMBL/GenBank/DDBJ databases">
        <title>Genomic Encyclopedia of Type Strains, Phase IV (KMG-IV): sequencing the most valuable type-strain genomes for metagenomic binning, comparative biology and taxonomic classification.</title>
        <authorList>
            <person name="Goeker M."/>
        </authorList>
    </citation>
    <scope>NUCLEOTIDE SEQUENCE [LARGE SCALE GENOMIC DNA]</scope>
    <source>
        <strain evidence="7 8">YC6886</strain>
    </source>
</reference>
<evidence type="ECO:0000256" key="3">
    <source>
        <dbReference type="ARBA" id="ARBA00022989"/>
    </source>
</evidence>
<comment type="subcellular location">
    <subcellularLocation>
        <location evidence="1">Membrane</location>
        <topology evidence="1">Multi-pass membrane protein</topology>
    </subcellularLocation>
</comment>
<evidence type="ECO:0000256" key="5">
    <source>
        <dbReference type="SAM" id="Phobius"/>
    </source>
</evidence>
<dbReference type="Proteomes" id="UP000557717">
    <property type="component" value="Unassembled WGS sequence"/>
</dbReference>
<dbReference type="GO" id="GO:0005262">
    <property type="term" value="F:calcium channel activity"/>
    <property type="evidence" value="ECO:0007669"/>
    <property type="project" value="TreeGrafter"/>
</dbReference>
<accession>A0A840V0C4</accession>
<keyword evidence="4 5" id="KW-0472">Membrane</keyword>
<dbReference type="AlphaFoldDB" id="A0A840V0C4"/>
<keyword evidence="8" id="KW-1185">Reference proteome</keyword>